<keyword evidence="2" id="KW-0963">Cytoplasm</keyword>
<dbReference type="InterPro" id="IPR000238">
    <property type="entry name" value="RbfA"/>
</dbReference>
<proteinExistence type="inferred from homology"/>
<dbReference type="HAMAP" id="MF_00003">
    <property type="entry name" value="RbfA"/>
    <property type="match status" value="1"/>
</dbReference>
<comment type="caution">
    <text evidence="4">The sequence shown here is derived from an EMBL/GenBank/DDBJ whole genome shotgun (WGS) entry which is preliminary data.</text>
</comment>
<dbReference type="PANTHER" id="PTHR33515:SF1">
    <property type="entry name" value="RIBOSOME-BINDING FACTOR A, CHLOROPLASTIC-RELATED"/>
    <property type="match status" value="1"/>
</dbReference>
<gene>
    <name evidence="2 4" type="primary">rbfA</name>
    <name evidence="4" type="ORF">ACI2L5_46660</name>
</gene>
<sequence>MTDTARARKLADRIRVVVAETLQRRIKDPRLGYVTITDTRVTGDLREATVFYTVFGDDEERAASAAALESAKGVLRSEVGRQTGVRFTPSLTFVPDALPDNARTIDDLLAKAKAADAQVREASSGATYAGDADPYRKPGEEAEEAEEAAEGPGAADGARTDGVRTDGARTDGKGSSDA</sequence>
<dbReference type="PANTHER" id="PTHR33515">
    <property type="entry name" value="RIBOSOME-BINDING FACTOR A, CHLOROPLASTIC-RELATED"/>
    <property type="match status" value="1"/>
</dbReference>
<dbReference type="PROSITE" id="PS01319">
    <property type="entry name" value="RBFA"/>
    <property type="match status" value="1"/>
</dbReference>
<dbReference type="RefSeq" id="WP_358707854.1">
    <property type="nucleotide sequence ID" value="NZ_JBFACG010000045.1"/>
</dbReference>
<evidence type="ECO:0000256" key="1">
    <source>
        <dbReference type="ARBA" id="ARBA00022517"/>
    </source>
</evidence>
<evidence type="ECO:0000313" key="4">
    <source>
        <dbReference type="EMBL" id="MFK4272314.1"/>
    </source>
</evidence>
<organism evidence="4 5">
    <name type="scientific">Streptomyces milbemycinicus</name>
    <dbReference type="NCBI Taxonomy" id="476552"/>
    <lineage>
        <taxon>Bacteria</taxon>
        <taxon>Bacillati</taxon>
        <taxon>Actinomycetota</taxon>
        <taxon>Actinomycetes</taxon>
        <taxon>Kitasatosporales</taxon>
        <taxon>Streptomycetaceae</taxon>
        <taxon>Streptomyces</taxon>
    </lineage>
</organism>
<reference evidence="4 5" key="1">
    <citation type="submission" date="2024-11" db="EMBL/GenBank/DDBJ databases">
        <title>The Natural Products Discovery Center: Release of the First 8490 Sequenced Strains for Exploring Actinobacteria Biosynthetic Diversity.</title>
        <authorList>
            <person name="Kalkreuter E."/>
            <person name="Kautsar S.A."/>
            <person name="Yang D."/>
            <person name="Bader C.D."/>
            <person name="Teijaro C.N."/>
            <person name="Fluegel L."/>
            <person name="Davis C.M."/>
            <person name="Simpson J.R."/>
            <person name="Lauterbach L."/>
            <person name="Steele A.D."/>
            <person name="Gui C."/>
            <person name="Meng S."/>
            <person name="Li G."/>
            <person name="Viehrig K."/>
            <person name="Ye F."/>
            <person name="Su P."/>
            <person name="Kiefer A.F."/>
            <person name="Nichols A."/>
            <person name="Cepeda A.J."/>
            <person name="Yan W."/>
            <person name="Fan B."/>
            <person name="Jiang Y."/>
            <person name="Adhikari A."/>
            <person name="Zheng C.-J."/>
            <person name="Schuster L."/>
            <person name="Cowan T.M."/>
            <person name="Smanski M.J."/>
            <person name="Chevrette M.G."/>
            <person name="De Carvalho L.P.S."/>
            <person name="Shen B."/>
        </authorList>
    </citation>
    <scope>NUCLEOTIDE SEQUENCE [LARGE SCALE GENOMIC DNA]</scope>
    <source>
        <strain evidence="4 5">NPDC020863</strain>
    </source>
</reference>
<protein>
    <recommendedName>
        <fullName evidence="2">Ribosome-binding factor A</fullName>
    </recommendedName>
</protein>
<comment type="similarity">
    <text evidence="2">Belongs to the RbfA family.</text>
</comment>
<dbReference type="InterPro" id="IPR020053">
    <property type="entry name" value="Ribosome-bd_factorA_CS"/>
</dbReference>
<accession>A0ABW8M2A9</accession>
<name>A0ABW8M2A9_9ACTN</name>
<dbReference type="EMBL" id="JBJDQH010000025">
    <property type="protein sequence ID" value="MFK4272314.1"/>
    <property type="molecule type" value="Genomic_DNA"/>
</dbReference>
<keyword evidence="5" id="KW-1185">Reference proteome</keyword>
<feature type="compositionally biased region" description="Basic and acidic residues" evidence="3">
    <location>
        <begin position="158"/>
        <end position="178"/>
    </location>
</feature>
<evidence type="ECO:0000313" key="5">
    <source>
        <dbReference type="Proteomes" id="UP001620295"/>
    </source>
</evidence>
<evidence type="ECO:0000256" key="3">
    <source>
        <dbReference type="SAM" id="MobiDB-lite"/>
    </source>
</evidence>
<comment type="function">
    <text evidence="2">One of several proteins that assist in the late maturation steps of the functional core of the 30S ribosomal subunit. Associates with free 30S ribosomal subunits (but not with 30S subunits that are part of 70S ribosomes or polysomes). Required for efficient processing of 16S rRNA. May interact with the 5'-terminal helix region of 16S rRNA.</text>
</comment>
<dbReference type="Proteomes" id="UP001620295">
    <property type="component" value="Unassembled WGS sequence"/>
</dbReference>
<feature type="region of interest" description="Disordered" evidence="3">
    <location>
        <begin position="120"/>
        <end position="178"/>
    </location>
</feature>
<dbReference type="Gene3D" id="3.30.300.20">
    <property type="match status" value="1"/>
</dbReference>
<keyword evidence="1 2" id="KW-0690">Ribosome biogenesis</keyword>
<evidence type="ECO:0000256" key="2">
    <source>
        <dbReference type="HAMAP-Rule" id="MF_00003"/>
    </source>
</evidence>
<comment type="subunit">
    <text evidence="2">Monomer. Binds 30S ribosomal subunits, but not 50S ribosomal subunits or 70S ribosomes.</text>
</comment>
<dbReference type="SUPFAM" id="SSF89919">
    <property type="entry name" value="Ribosome-binding factor A, RbfA"/>
    <property type="match status" value="1"/>
</dbReference>
<dbReference type="NCBIfam" id="TIGR00082">
    <property type="entry name" value="rbfA"/>
    <property type="match status" value="1"/>
</dbReference>
<dbReference type="InterPro" id="IPR023799">
    <property type="entry name" value="RbfA_dom_sf"/>
</dbReference>
<dbReference type="Pfam" id="PF02033">
    <property type="entry name" value="RBFA"/>
    <property type="match status" value="1"/>
</dbReference>
<comment type="subcellular location">
    <subcellularLocation>
        <location evidence="2">Cytoplasm</location>
    </subcellularLocation>
</comment>
<dbReference type="InterPro" id="IPR015946">
    <property type="entry name" value="KH_dom-like_a/b"/>
</dbReference>